<accession>A0ABW2FP97</accession>
<evidence type="ECO:0000259" key="5">
    <source>
        <dbReference type="PROSITE" id="PS01124"/>
    </source>
</evidence>
<protein>
    <submittedName>
        <fullName evidence="6">Helix-turn-helix domain-containing protein</fullName>
    </submittedName>
</protein>
<dbReference type="PANTHER" id="PTHR43280">
    <property type="entry name" value="ARAC-FAMILY TRANSCRIPTIONAL REGULATOR"/>
    <property type="match status" value="1"/>
</dbReference>
<evidence type="ECO:0000313" key="6">
    <source>
        <dbReference type="EMBL" id="MFC7153583.1"/>
    </source>
</evidence>
<feature type="transmembrane region" description="Helical" evidence="4">
    <location>
        <begin position="260"/>
        <end position="283"/>
    </location>
</feature>
<keyword evidence="2" id="KW-0238">DNA-binding</keyword>
<name>A0ABW2FP97_9BACL</name>
<keyword evidence="3" id="KW-0804">Transcription</keyword>
<dbReference type="SMART" id="SM00342">
    <property type="entry name" value="HTH_ARAC"/>
    <property type="match status" value="1"/>
</dbReference>
<reference evidence="7" key="1">
    <citation type="journal article" date="2019" name="Int. J. Syst. Evol. Microbiol.">
        <title>The Global Catalogue of Microorganisms (GCM) 10K type strain sequencing project: providing services to taxonomists for standard genome sequencing and annotation.</title>
        <authorList>
            <consortium name="The Broad Institute Genomics Platform"/>
            <consortium name="The Broad Institute Genome Sequencing Center for Infectious Disease"/>
            <person name="Wu L."/>
            <person name="Ma J."/>
        </authorList>
    </citation>
    <scope>NUCLEOTIDE SEQUENCE [LARGE SCALE GENOMIC DNA]</scope>
    <source>
        <strain evidence="7">KCTC 12907</strain>
    </source>
</reference>
<organism evidence="6 7">
    <name type="scientific">Cohnella cellulosilytica</name>
    <dbReference type="NCBI Taxonomy" id="986710"/>
    <lineage>
        <taxon>Bacteria</taxon>
        <taxon>Bacillati</taxon>
        <taxon>Bacillota</taxon>
        <taxon>Bacilli</taxon>
        <taxon>Bacillales</taxon>
        <taxon>Paenibacillaceae</taxon>
        <taxon>Cohnella</taxon>
    </lineage>
</organism>
<sequence length="741" mass="85227">MKKKWFYRLLLSYSPILLFLVLLLILFFYLKWVSETKVRIQNTNALFASHVVSVLDSSMKTIEEFVLQQMLTDEMILDYINGREPSPPYTRLEISNRLTDIRTLFPFSGDVYLYKASGGEALSNRGLFKPGDEFADSAFLKEAVENRGTKGWTYPRIYRQYQSDAPTDVVSFAKPLPIMSSGGKGLVVVNVQLSAIQRALKAINSDTSGYMELTDARGATLFVKDTPPRTSWGISRVESHYTGWSLSVGIPESEQKLMSVFLNGWTLPALIVILLGIFILTYVTHRNYKPIEEIMMRIDRYALQRTFQLGRNPNHNEFQFISTALDNLMEKSNEFEAKHKDDLIIRRRYWFNELIAGTFSLSDSEWEAEAKELGLPGTFESTTVLVIVLDNREQFSGGYSKRDQTLFKFVVQGVLDEICGHHGVSVWSEWKEADQLCSIVYIGEARNQTNVLDISTQLKDWVATNLQFTVSISIGTTASDIEDIHQSYRDSMQAGHYRTLHGYNRVYPASEWKLKYQGDLYVHLQTAKATVKLIRAADPEWTEAFDRLFREIRQDGLSREQTAEVVNYIFYSLEKEMNEMPEELMAYWTEPFRRYSPASLLKKELIDDIRRELGEFLRLLADTLEEWRHKQPQSNLAEQIAAYLRLNYANPDISLDHLSDAFGLAPRVISKLFKANTGERFVDYVMSLRMTEARRLLAESELPVQAIGEQVGYPQVISFIRTFKRCVGTTPGEYRKQFSPE</sequence>
<feature type="transmembrane region" description="Helical" evidence="4">
    <location>
        <begin position="6"/>
        <end position="30"/>
    </location>
</feature>
<proteinExistence type="predicted"/>
<dbReference type="Gene3D" id="1.10.10.60">
    <property type="entry name" value="Homeodomain-like"/>
    <property type="match status" value="2"/>
</dbReference>
<comment type="caution">
    <text evidence="6">The sequence shown here is derived from an EMBL/GenBank/DDBJ whole genome shotgun (WGS) entry which is preliminary data.</text>
</comment>
<keyword evidence="4" id="KW-1133">Transmembrane helix</keyword>
<evidence type="ECO:0000256" key="3">
    <source>
        <dbReference type="ARBA" id="ARBA00023163"/>
    </source>
</evidence>
<dbReference type="PROSITE" id="PS01124">
    <property type="entry name" value="HTH_ARAC_FAMILY_2"/>
    <property type="match status" value="1"/>
</dbReference>
<keyword evidence="1" id="KW-0805">Transcription regulation</keyword>
<dbReference type="Pfam" id="PF12833">
    <property type="entry name" value="HTH_18"/>
    <property type="match status" value="1"/>
</dbReference>
<dbReference type="InterPro" id="IPR018062">
    <property type="entry name" value="HTH_AraC-typ_CS"/>
</dbReference>
<dbReference type="SUPFAM" id="SSF46689">
    <property type="entry name" value="Homeodomain-like"/>
    <property type="match status" value="1"/>
</dbReference>
<evidence type="ECO:0000256" key="1">
    <source>
        <dbReference type="ARBA" id="ARBA00023015"/>
    </source>
</evidence>
<dbReference type="EMBL" id="JBHTAI010000038">
    <property type="protein sequence ID" value="MFC7153583.1"/>
    <property type="molecule type" value="Genomic_DNA"/>
</dbReference>
<dbReference type="Proteomes" id="UP001596378">
    <property type="component" value="Unassembled WGS sequence"/>
</dbReference>
<evidence type="ECO:0000256" key="4">
    <source>
        <dbReference type="SAM" id="Phobius"/>
    </source>
</evidence>
<evidence type="ECO:0000313" key="7">
    <source>
        <dbReference type="Proteomes" id="UP001596378"/>
    </source>
</evidence>
<dbReference type="PROSITE" id="PS00041">
    <property type="entry name" value="HTH_ARAC_FAMILY_1"/>
    <property type="match status" value="1"/>
</dbReference>
<keyword evidence="4" id="KW-0812">Transmembrane</keyword>
<dbReference type="InterPro" id="IPR018060">
    <property type="entry name" value="HTH_AraC"/>
</dbReference>
<dbReference type="RefSeq" id="WP_378050418.1">
    <property type="nucleotide sequence ID" value="NZ_JBHMDN010000026.1"/>
</dbReference>
<dbReference type="PANTHER" id="PTHR43280:SF2">
    <property type="entry name" value="HTH-TYPE TRANSCRIPTIONAL REGULATOR EXSA"/>
    <property type="match status" value="1"/>
</dbReference>
<gene>
    <name evidence="6" type="ORF">ACFQMJ_34080</name>
</gene>
<evidence type="ECO:0000256" key="2">
    <source>
        <dbReference type="ARBA" id="ARBA00023125"/>
    </source>
</evidence>
<keyword evidence="7" id="KW-1185">Reference proteome</keyword>
<dbReference type="InterPro" id="IPR009057">
    <property type="entry name" value="Homeodomain-like_sf"/>
</dbReference>
<keyword evidence="4" id="KW-0472">Membrane</keyword>
<feature type="domain" description="HTH araC/xylS-type" evidence="5">
    <location>
        <begin position="638"/>
        <end position="737"/>
    </location>
</feature>